<evidence type="ECO:0008006" key="3">
    <source>
        <dbReference type="Google" id="ProtNLM"/>
    </source>
</evidence>
<reference evidence="1 2" key="1">
    <citation type="journal article" date="2017" name="Antonie Van Leeuwenhoek">
        <title>Phylogenomic resolution of the bacterial genus Pantoea and its relationship with Erwinia and Tatumella.</title>
        <authorList>
            <person name="Palmer M."/>
            <person name="Steenkamp E.T."/>
            <person name="Coetzee M.P."/>
            <person name="Chan W.Y."/>
            <person name="van Zyl E."/>
            <person name="De Maayer P."/>
            <person name="Coutinho T.A."/>
            <person name="Blom J."/>
            <person name="Smits T.H."/>
            <person name="Duffy B."/>
            <person name="Venter S.N."/>
        </authorList>
    </citation>
    <scope>NUCLEOTIDE SEQUENCE [LARGE SCALE GENOMIC DNA]</scope>
    <source>
        <strain evidence="1 2">LMG 2657</strain>
    </source>
</reference>
<protein>
    <recommendedName>
        <fullName evidence="3">ACT domain-containing protein</fullName>
    </recommendedName>
</protein>
<accession>A0A1X1ELV8</accession>
<dbReference type="EMBL" id="MLJI01000002">
    <property type="protein sequence ID" value="ORM89784.1"/>
    <property type="molecule type" value="Genomic_DNA"/>
</dbReference>
<keyword evidence="2" id="KW-1185">Reference proteome</keyword>
<dbReference type="Proteomes" id="UP000193749">
    <property type="component" value="Unassembled WGS sequence"/>
</dbReference>
<evidence type="ECO:0000313" key="1">
    <source>
        <dbReference type="EMBL" id="ORM89784.1"/>
    </source>
</evidence>
<dbReference type="OrthoDB" id="9862904at2"/>
<evidence type="ECO:0000313" key="2">
    <source>
        <dbReference type="Proteomes" id="UP000193749"/>
    </source>
</evidence>
<organism evidence="1 2">
    <name type="scientific">Pantoea cypripedii</name>
    <name type="common">Pectobacterium cypripedii</name>
    <name type="synonym">Erwinia cypripedii</name>
    <dbReference type="NCBI Taxonomy" id="55209"/>
    <lineage>
        <taxon>Bacteria</taxon>
        <taxon>Pseudomonadati</taxon>
        <taxon>Pseudomonadota</taxon>
        <taxon>Gammaproteobacteria</taxon>
        <taxon>Enterobacterales</taxon>
        <taxon>Erwiniaceae</taxon>
        <taxon>Pantoea</taxon>
    </lineage>
</organism>
<comment type="caution">
    <text evidence="1">The sequence shown here is derived from an EMBL/GenBank/DDBJ whole genome shotgun (WGS) entry which is preliminary data.</text>
</comment>
<name>A0A1X1ELV8_PANCY</name>
<gene>
    <name evidence="1" type="ORF">HA50_24600</name>
</gene>
<dbReference type="AlphaFoldDB" id="A0A1X1ELV8"/>
<dbReference type="RefSeq" id="WP_084879504.1">
    <property type="nucleotide sequence ID" value="NZ_JAGGMY010000005.1"/>
</dbReference>
<proteinExistence type="predicted"/>
<sequence>MKKVVFNARPNPPGIAKAIFAVMSAEGWALQDAQMATEPGVIAHLDEVTAEKLRKAIEDAAGDKVRIEDE</sequence>